<feature type="domain" description="F-box" evidence="1">
    <location>
        <begin position="2"/>
        <end position="47"/>
    </location>
</feature>
<dbReference type="InParanoid" id="A0A165JQM2"/>
<sequence length="479" mass="53414">MSSSQVTLPYDLLFNIVDNADPPTLRHLCLVSRELHGYAVHELYRHLRLDDAVRMIRCLETLRDSTSLGAHVRSLHYKAPFLNPALGTGPIPPLLAPALRSMIGLRHLFLTSLMSVLEQNFKDTGTSFTSGVFDAIAGLAHLDDIEVGWLQSLTPLLPRLNPLKRLVFDAGNGINNYTHNPGLEHILRASADTLDELHLTGFGIISWLKKEPTLVFTRATKLTLQFCDPLGMELVRAFPRVQRVLFFPSPIQPLSLFTEPTSFPELQILELGVNEPEDFEGLTGGVGRAVATVSIFDASKFTPSPELLDFLSLFNKDALRHLQLPSMGKDDQPATTVRTVLGLFPNLEFICAKLPGAADVRSHPVLLVILLSHLPDFLFGKASFAISAIFGHLQAPKLRGVSLRFNEDIPKLAQMLAPRLNDMRRGLSSLTFFELRSTSWLNNETMGQFRLVKGENGAERWSLQEGNRLPPPDEWSFRY</sequence>
<keyword evidence="3" id="KW-1185">Reference proteome</keyword>
<dbReference type="InterPro" id="IPR001810">
    <property type="entry name" value="F-box_dom"/>
</dbReference>
<reference evidence="2 3" key="1">
    <citation type="journal article" date="2016" name="Mol. Biol. Evol.">
        <title>Comparative Genomics of Early-Diverging Mushroom-Forming Fungi Provides Insights into the Origins of Lignocellulose Decay Capabilities.</title>
        <authorList>
            <person name="Nagy L.G."/>
            <person name="Riley R."/>
            <person name="Tritt A."/>
            <person name="Adam C."/>
            <person name="Daum C."/>
            <person name="Floudas D."/>
            <person name="Sun H."/>
            <person name="Yadav J.S."/>
            <person name="Pangilinan J."/>
            <person name="Larsson K.H."/>
            <person name="Matsuura K."/>
            <person name="Barry K."/>
            <person name="Labutti K."/>
            <person name="Kuo R."/>
            <person name="Ohm R.A."/>
            <person name="Bhattacharya S.S."/>
            <person name="Shirouzu T."/>
            <person name="Yoshinaga Y."/>
            <person name="Martin F.M."/>
            <person name="Grigoriev I.V."/>
            <person name="Hibbett D.S."/>
        </authorList>
    </citation>
    <scope>NUCLEOTIDE SEQUENCE [LARGE SCALE GENOMIC DNA]</scope>
    <source>
        <strain evidence="2 3">HHB12029</strain>
    </source>
</reference>
<gene>
    <name evidence="2" type="ORF">EXIGLDRAFT_766459</name>
</gene>
<organism evidence="2 3">
    <name type="scientific">Exidia glandulosa HHB12029</name>
    <dbReference type="NCBI Taxonomy" id="1314781"/>
    <lineage>
        <taxon>Eukaryota</taxon>
        <taxon>Fungi</taxon>
        <taxon>Dikarya</taxon>
        <taxon>Basidiomycota</taxon>
        <taxon>Agaricomycotina</taxon>
        <taxon>Agaricomycetes</taxon>
        <taxon>Auriculariales</taxon>
        <taxon>Exidiaceae</taxon>
        <taxon>Exidia</taxon>
    </lineage>
</organism>
<name>A0A165JQM2_EXIGL</name>
<evidence type="ECO:0000313" key="2">
    <source>
        <dbReference type="EMBL" id="KZV95194.1"/>
    </source>
</evidence>
<evidence type="ECO:0000313" key="3">
    <source>
        <dbReference type="Proteomes" id="UP000077266"/>
    </source>
</evidence>
<accession>A0A165JQM2</accession>
<protein>
    <recommendedName>
        <fullName evidence="1">F-box domain-containing protein</fullName>
    </recommendedName>
</protein>
<evidence type="ECO:0000259" key="1">
    <source>
        <dbReference type="PROSITE" id="PS50181"/>
    </source>
</evidence>
<dbReference type="AlphaFoldDB" id="A0A165JQM2"/>
<dbReference type="Proteomes" id="UP000077266">
    <property type="component" value="Unassembled WGS sequence"/>
</dbReference>
<dbReference type="EMBL" id="KV425961">
    <property type="protein sequence ID" value="KZV95194.1"/>
    <property type="molecule type" value="Genomic_DNA"/>
</dbReference>
<dbReference type="PROSITE" id="PS50181">
    <property type="entry name" value="FBOX"/>
    <property type="match status" value="1"/>
</dbReference>
<proteinExistence type="predicted"/>